<dbReference type="EMBL" id="QFOH01000002">
    <property type="protein sequence ID" value="PZP26470.1"/>
    <property type="molecule type" value="Genomic_DNA"/>
</dbReference>
<dbReference type="InterPro" id="IPR005146">
    <property type="entry name" value="B3/B4_tRNA-bd"/>
</dbReference>
<dbReference type="Pfam" id="PF03483">
    <property type="entry name" value="B3_4"/>
    <property type="match status" value="1"/>
</dbReference>
<dbReference type="Proteomes" id="UP000249198">
    <property type="component" value="Unassembled WGS sequence"/>
</dbReference>
<name>A0A2W5DDN0_9PSED</name>
<dbReference type="SMART" id="SM00873">
    <property type="entry name" value="B3_4"/>
    <property type="match status" value="1"/>
</dbReference>
<dbReference type="InterPro" id="IPR020825">
    <property type="entry name" value="Phe-tRNA_synthase-like_B3/B4"/>
</dbReference>
<accession>A0A2W5DDN0</accession>
<dbReference type="PANTHER" id="PTHR39209">
    <property type="match status" value="1"/>
</dbReference>
<sequence>MFTRLEYELEVQKRFPQLRSRALLVEGIDSTTYHPELTAVFLNKADKRIAGTTEATLPEIQAWRRAFSDMGFRPTQYRCASESLLRRYRKNGELPAIHPIIDLCNVASLAFAIPVAVFDVDRITGALTVKHANGTEVYESFNCSFESPEPGEIIYADDGGRAHARRWTHRQSGWSAIRTDSHNVLIVAEALHDRADADVLSLTASLRESIVSMWPSSNVVEVSAL</sequence>
<proteinExistence type="predicted"/>
<evidence type="ECO:0000259" key="1">
    <source>
        <dbReference type="SMART" id="SM00873"/>
    </source>
</evidence>
<organism evidence="2 3">
    <name type="scientific">Pseudomonas kuykendallii</name>
    <dbReference type="NCBI Taxonomy" id="1007099"/>
    <lineage>
        <taxon>Bacteria</taxon>
        <taxon>Pseudomonadati</taxon>
        <taxon>Pseudomonadota</taxon>
        <taxon>Gammaproteobacteria</taxon>
        <taxon>Pseudomonadales</taxon>
        <taxon>Pseudomonadaceae</taxon>
        <taxon>Pseudomonas</taxon>
    </lineage>
</organism>
<dbReference type="GO" id="GO:0003723">
    <property type="term" value="F:RNA binding"/>
    <property type="evidence" value="ECO:0007669"/>
    <property type="project" value="InterPro"/>
</dbReference>
<dbReference type="Gene3D" id="3.50.40.10">
    <property type="entry name" value="Phenylalanyl-trna Synthetase, Chain B, domain 3"/>
    <property type="match status" value="1"/>
</dbReference>
<reference evidence="2 3" key="1">
    <citation type="submission" date="2017-08" db="EMBL/GenBank/DDBJ databases">
        <title>Infants hospitalized years apart are colonized by the same room-sourced microbial strains.</title>
        <authorList>
            <person name="Brooks B."/>
            <person name="Olm M.R."/>
            <person name="Firek B.A."/>
            <person name="Baker R."/>
            <person name="Thomas B.C."/>
            <person name="Morowitz M.J."/>
            <person name="Banfield J.F."/>
        </authorList>
    </citation>
    <scope>NUCLEOTIDE SEQUENCE [LARGE SCALE GENOMIC DNA]</scope>
    <source>
        <strain evidence="2">S2_009_000_R2_77</strain>
    </source>
</reference>
<dbReference type="SUPFAM" id="SSF56037">
    <property type="entry name" value="PheT/TilS domain"/>
    <property type="match status" value="1"/>
</dbReference>
<protein>
    <recommendedName>
        <fullName evidence="1">B3/B4 tRNA-binding domain-containing protein</fullName>
    </recommendedName>
</protein>
<gene>
    <name evidence="2" type="ORF">DI599_02235</name>
</gene>
<dbReference type="GO" id="GO:0004826">
    <property type="term" value="F:phenylalanine-tRNA ligase activity"/>
    <property type="evidence" value="ECO:0007669"/>
    <property type="project" value="InterPro"/>
</dbReference>
<dbReference type="PANTHER" id="PTHR39209:SF2">
    <property type="entry name" value="CYTOPLASMIC PROTEIN"/>
    <property type="match status" value="1"/>
</dbReference>
<evidence type="ECO:0000313" key="2">
    <source>
        <dbReference type="EMBL" id="PZP26470.1"/>
    </source>
</evidence>
<feature type="domain" description="B3/B4 tRNA-binding" evidence="1">
    <location>
        <begin position="61"/>
        <end position="212"/>
    </location>
</feature>
<dbReference type="AlphaFoldDB" id="A0A2W5DDN0"/>
<comment type="caution">
    <text evidence="2">The sequence shown here is derived from an EMBL/GenBank/DDBJ whole genome shotgun (WGS) entry which is preliminary data.</text>
</comment>
<evidence type="ECO:0000313" key="3">
    <source>
        <dbReference type="Proteomes" id="UP000249198"/>
    </source>
</evidence>